<dbReference type="InterPro" id="IPR011598">
    <property type="entry name" value="bHLH_dom"/>
</dbReference>
<dbReference type="PANTHER" id="PTHR10985">
    <property type="entry name" value="BASIC HELIX-LOOP-HELIX TRANSCRIPTION FACTOR, HES-RELATED"/>
    <property type="match status" value="1"/>
</dbReference>
<dbReference type="GO" id="GO:0005634">
    <property type="term" value="C:nucleus"/>
    <property type="evidence" value="ECO:0007669"/>
    <property type="project" value="UniProtKB-SubCell"/>
</dbReference>
<comment type="caution">
    <text evidence="8">The sequence shown here is derived from an EMBL/GenBank/DDBJ whole genome shotgun (WGS) entry which is preliminary data.</text>
</comment>
<comment type="subcellular location">
    <subcellularLocation>
        <location evidence="1">Nucleus</location>
    </subcellularLocation>
</comment>
<evidence type="ECO:0000313" key="8">
    <source>
        <dbReference type="EMBL" id="DBA16451.1"/>
    </source>
</evidence>
<dbReference type="InterPro" id="IPR050370">
    <property type="entry name" value="HES_HEY"/>
</dbReference>
<evidence type="ECO:0000256" key="1">
    <source>
        <dbReference type="ARBA" id="ARBA00004123"/>
    </source>
</evidence>
<dbReference type="AlphaFoldDB" id="A0AAV2ZK36"/>
<keyword evidence="4" id="KW-0805">Transcription regulation</keyword>
<dbReference type="InterPro" id="IPR036638">
    <property type="entry name" value="HLH_DNA-bd_sf"/>
</dbReference>
<accession>A0AAV2ZK36</accession>
<organism evidence="8 9">
    <name type="scientific">Pyxicephalus adspersus</name>
    <name type="common">African bullfrog</name>
    <dbReference type="NCBI Taxonomy" id="30357"/>
    <lineage>
        <taxon>Eukaryota</taxon>
        <taxon>Metazoa</taxon>
        <taxon>Chordata</taxon>
        <taxon>Craniata</taxon>
        <taxon>Vertebrata</taxon>
        <taxon>Euteleostomi</taxon>
        <taxon>Amphibia</taxon>
        <taxon>Batrachia</taxon>
        <taxon>Anura</taxon>
        <taxon>Neobatrachia</taxon>
        <taxon>Ranoidea</taxon>
        <taxon>Pyxicephalidae</taxon>
        <taxon>Pyxicephalinae</taxon>
        <taxon>Pyxicephalus</taxon>
    </lineage>
</organism>
<dbReference type="Pfam" id="PF00010">
    <property type="entry name" value="HLH"/>
    <property type="match status" value="1"/>
</dbReference>
<sequence length="119" mass="13899">MRRDRINSSIEQLRLLLEKEFQKHQLPSKPEKADILEMTVTFIQQYMTEKNMTTVHSPAHTESYSTCVRDSMCYMAAHNPQDKLTRHFSSHLASYDPSITLTSKAPSQLSQSKTLWRPW</sequence>
<dbReference type="EMBL" id="DYDO01000011">
    <property type="protein sequence ID" value="DBA16451.1"/>
    <property type="molecule type" value="Genomic_DNA"/>
</dbReference>
<dbReference type="SMART" id="SM00353">
    <property type="entry name" value="HLH"/>
    <property type="match status" value="1"/>
</dbReference>
<feature type="domain" description="BHLH" evidence="7">
    <location>
        <begin position="1"/>
        <end position="46"/>
    </location>
</feature>
<evidence type="ECO:0000256" key="5">
    <source>
        <dbReference type="ARBA" id="ARBA00023163"/>
    </source>
</evidence>
<evidence type="ECO:0000256" key="2">
    <source>
        <dbReference type="ARBA" id="ARBA00022473"/>
    </source>
</evidence>
<protein>
    <recommendedName>
        <fullName evidence="7">BHLH domain-containing protein</fullName>
    </recommendedName>
</protein>
<keyword evidence="5" id="KW-0804">Transcription</keyword>
<evidence type="ECO:0000256" key="6">
    <source>
        <dbReference type="ARBA" id="ARBA00023242"/>
    </source>
</evidence>
<dbReference type="Gene3D" id="4.10.280.10">
    <property type="entry name" value="Helix-loop-helix DNA-binding domain"/>
    <property type="match status" value="1"/>
</dbReference>
<dbReference type="GO" id="GO:0000122">
    <property type="term" value="P:negative regulation of transcription by RNA polymerase II"/>
    <property type="evidence" value="ECO:0007669"/>
    <property type="project" value="UniProtKB-ARBA"/>
</dbReference>
<reference evidence="8" key="1">
    <citation type="thesis" date="2020" institute="ProQuest LLC" country="789 East Eisenhower Parkway, Ann Arbor, MI, USA">
        <title>Comparative Genomics and Chromosome Evolution.</title>
        <authorList>
            <person name="Mudd A.B."/>
        </authorList>
    </citation>
    <scope>NUCLEOTIDE SEQUENCE</scope>
    <source>
        <strain evidence="8">1538</strain>
        <tissue evidence="8">Blood</tissue>
    </source>
</reference>
<evidence type="ECO:0000256" key="3">
    <source>
        <dbReference type="ARBA" id="ARBA00022491"/>
    </source>
</evidence>
<keyword evidence="2" id="KW-0217">Developmental protein</keyword>
<gene>
    <name evidence="8" type="ORF">GDO54_003841</name>
</gene>
<name>A0AAV2ZK36_PYXAD</name>
<dbReference type="PROSITE" id="PS50888">
    <property type="entry name" value="BHLH"/>
    <property type="match status" value="1"/>
</dbReference>
<keyword evidence="6" id="KW-0539">Nucleus</keyword>
<dbReference type="SUPFAM" id="SSF47459">
    <property type="entry name" value="HLH, helix-loop-helix DNA-binding domain"/>
    <property type="match status" value="1"/>
</dbReference>
<evidence type="ECO:0000256" key="4">
    <source>
        <dbReference type="ARBA" id="ARBA00023015"/>
    </source>
</evidence>
<keyword evidence="3" id="KW-0678">Repressor</keyword>
<keyword evidence="9" id="KW-1185">Reference proteome</keyword>
<dbReference type="GO" id="GO:0046983">
    <property type="term" value="F:protein dimerization activity"/>
    <property type="evidence" value="ECO:0007669"/>
    <property type="project" value="InterPro"/>
</dbReference>
<evidence type="ECO:0000259" key="7">
    <source>
        <dbReference type="PROSITE" id="PS50888"/>
    </source>
</evidence>
<proteinExistence type="predicted"/>
<dbReference type="Proteomes" id="UP001181693">
    <property type="component" value="Unassembled WGS sequence"/>
</dbReference>
<evidence type="ECO:0000313" key="9">
    <source>
        <dbReference type="Proteomes" id="UP001181693"/>
    </source>
</evidence>